<comment type="caution">
    <text evidence="1">The sequence shown here is derived from an EMBL/GenBank/DDBJ whole genome shotgun (WGS) entry which is preliminary data.</text>
</comment>
<name>A0A4Z1PBG8_9PEZI</name>
<proteinExistence type="predicted"/>
<evidence type="ECO:0000313" key="2">
    <source>
        <dbReference type="Proteomes" id="UP000298493"/>
    </source>
</evidence>
<dbReference type="EMBL" id="SNSC02000008">
    <property type="protein sequence ID" value="TID22376.1"/>
    <property type="molecule type" value="Genomic_DNA"/>
</dbReference>
<organism evidence="1 2">
    <name type="scientific">Venturia nashicola</name>
    <dbReference type="NCBI Taxonomy" id="86259"/>
    <lineage>
        <taxon>Eukaryota</taxon>
        <taxon>Fungi</taxon>
        <taxon>Dikarya</taxon>
        <taxon>Ascomycota</taxon>
        <taxon>Pezizomycotina</taxon>
        <taxon>Dothideomycetes</taxon>
        <taxon>Pleosporomycetidae</taxon>
        <taxon>Venturiales</taxon>
        <taxon>Venturiaceae</taxon>
        <taxon>Venturia</taxon>
    </lineage>
</organism>
<protein>
    <submittedName>
        <fullName evidence="1">Uncharacterized protein</fullName>
    </submittedName>
</protein>
<reference evidence="1 2" key="1">
    <citation type="submission" date="2019-04" db="EMBL/GenBank/DDBJ databases">
        <title>High contiguity whole genome sequence and gene annotation resource for two Venturia nashicola isolates.</title>
        <authorList>
            <person name="Prokchorchik M."/>
            <person name="Won K."/>
            <person name="Lee Y."/>
            <person name="Choi E.D."/>
            <person name="Segonzac C."/>
            <person name="Sohn K.H."/>
        </authorList>
    </citation>
    <scope>NUCLEOTIDE SEQUENCE [LARGE SCALE GENOMIC DNA]</scope>
    <source>
        <strain evidence="1 2">PRI2</strain>
    </source>
</reference>
<gene>
    <name evidence="1" type="ORF">E6O75_ATG11170</name>
</gene>
<sequence length="74" mass="8216">MFDVDWMLDFVRALKVLAKDEPWARTGSSVVFLTCVRAGATVLERCGRWLAALCGQARVLAVLTSRGEVKKSCR</sequence>
<keyword evidence="2" id="KW-1185">Reference proteome</keyword>
<evidence type="ECO:0000313" key="1">
    <source>
        <dbReference type="EMBL" id="TID22376.1"/>
    </source>
</evidence>
<dbReference type="AlphaFoldDB" id="A0A4Z1PBG8"/>
<dbReference type="Proteomes" id="UP000298493">
    <property type="component" value="Unassembled WGS sequence"/>
</dbReference>
<accession>A0A4Z1PBG8</accession>